<dbReference type="PANTHER" id="PTHR13387:SF9">
    <property type="entry name" value="PROTEIN HGH1 HOMOLOG"/>
    <property type="match status" value="1"/>
</dbReference>
<protein>
    <recommendedName>
        <fullName evidence="2">Protein HGH1 homolog</fullName>
    </recommendedName>
</protein>
<sequence>MPTELEEVRTNSKSPIEPCLIHVSQLVEFLHHGNTQIRQTAAEHLLGYSQANTALWKRNQLEPIRDLKLLVKDYAPIAKNALTILINVSADGEVQKALAKDDEFLETLLSRITNPKEKNANEIAMLLANMAKDDSLQRVLELKRDVPKELSKPTWAMDQLMDCFVKGASGAYNKHADFDYLSYFFADLAKFPKAREYLITPQEHDDNVIPITKIQVFTDHASHIRRLGVASTIKNVAFHVPAHPVLLSNLSEDPNLPPPSIGANLLPYILLPLMGPEEYADDDTEGMLDELQLLEPDKARESDVEIIKTHLETLLLLSTTKESREVLRRVKVYPIVRECHMHVDDEGVQEACDRVVQILMRSEEGEEEDIPDMASAGGSGKLMALENGQPAEEEDEDEKIVDIV</sequence>
<evidence type="ECO:0000256" key="2">
    <source>
        <dbReference type="ARBA" id="ARBA00014076"/>
    </source>
</evidence>
<dbReference type="InterPro" id="IPR016024">
    <property type="entry name" value="ARM-type_fold"/>
</dbReference>
<proteinExistence type="inferred from homology"/>
<dbReference type="InterPro" id="IPR011989">
    <property type="entry name" value="ARM-like"/>
</dbReference>
<dbReference type="AlphaFoldDB" id="A0A6S6WGW9"/>
<keyword evidence="6" id="KW-0238">DNA-binding</keyword>
<gene>
    <name evidence="6" type="ORF">PTTW11_10980</name>
</gene>
<dbReference type="GO" id="GO:0003677">
    <property type="term" value="F:DNA binding"/>
    <property type="evidence" value="ECO:0007669"/>
    <property type="project" value="UniProtKB-KW"/>
</dbReference>
<name>A0A6S6WGW9_9PLEO</name>
<feature type="domain" description="Protein HGH1 C-terminal" evidence="5">
    <location>
        <begin position="313"/>
        <end position="367"/>
    </location>
</feature>
<dbReference type="Pfam" id="PF04064">
    <property type="entry name" value="DUF384"/>
    <property type="match status" value="1"/>
</dbReference>
<comment type="similarity">
    <text evidence="1">Belongs to the HGH1 family.</text>
</comment>
<evidence type="ECO:0000256" key="3">
    <source>
        <dbReference type="SAM" id="MobiDB-lite"/>
    </source>
</evidence>
<dbReference type="Proteomes" id="UP000472372">
    <property type="component" value="Chromosome 11"/>
</dbReference>
<evidence type="ECO:0000313" key="6">
    <source>
        <dbReference type="EMBL" id="CAE7217577.1"/>
    </source>
</evidence>
<reference evidence="6" key="1">
    <citation type="submission" date="2021-02" db="EMBL/GenBank/DDBJ databases">
        <authorList>
            <person name="Syme A R."/>
            <person name="Syme A R."/>
            <person name="Moolhuijzen P."/>
        </authorList>
    </citation>
    <scope>NUCLEOTIDE SEQUENCE</scope>
    <source>
        <strain evidence="6">W1-1</strain>
    </source>
</reference>
<dbReference type="Pfam" id="PF04063">
    <property type="entry name" value="DUF383"/>
    <property type="match status" value="1"/>
</dbReference>
<accession>A0A6S6WGW9</accession>
<evidence type="ECO:0000259" key="4">
    <source>
        <dbReference type="Pfam" id="PF04063"/>
    </source>
</evidence>
<dbReference type="EMBL" id="HG992987">
    <property type="protein sequence ID" value="CAE7217577.1"/>
    <property type="molecule type" value="Genomic_DNA"/>
</dbReference>
<feature type="compositionally biased region" description="Acidic residues" evidence="3">
    <location>
        <begin position="391"/>
        <end position="404"/>
    </location>
</feature>
<dbReference type="SUPFAM" id="SSF48371">
    <property type="entry name" value="ARM repeat"/>
    <property type="match status" value="1"/>
</dbReference>
<evidence type="ECO:0000259" key="5">
    <source>
        <dbReference type="Pfam" id="PF04064"/>
    </source>
</evidence>
<dbReference type="InterPro" id="IPR039717">
    <property type="entry name" value="Hgh1"/>
</dbReference>
<organism evidence="6 7">
    <name type="scientific">Pyrenophora teres f. teres</name>
    <dbReference type="NCBI Taxonomy" id="97479"/>
    <lineage>
        <taxon>Eukaryota</taxon>
        <taxon>Fungi</taxon>
        <taxon>Dikarya</taxon>
        <taxon>Ascomycota</taxon>
        <taxon>Pezizomycotina</taxon>
        <taxon>Dothideomycetes</taxon>
        <taxon>Pleosporomycetidae</taxon>
        <taxon>Pleosporales</taxon>
        <taxon>Pleosporineae</taxon>
        <taxon>Pleosporaceae</taxon>
        <taxon>Pyrenophora</taxon>
    </lineage>
</organism>
<feature type="domain" description="Protein HGH1 N-terminal" evidence="4">
    <location>
        <begin position="112"/>
        <end position="308"/>
    </location>
</feature>
<dbReference type="Gene3D" id="1.25.10.10">
    <property type="entry name" value="Leucine-rich Repeat Variant"/>
    <property type="match status" value="1"/>
</dbReference>
<evidence type="ECO:0000256" key="1">
    <source>
        <dbReference type="ARBA" id="ARBA00006712"/>
    </source>
</evidence>
<dbReference type="InterPro" id="IPR007206">
    <property type="entry name" value="Protein_HGH1_C"/>
</dbReference>
<feature type="region of interest" description="Disordered" evidence="3">
    <location>
        <begin position="363"/>
        <end position="404"/>
    </location>
</feature>
<dbReference type="PANTHER" id="PTHR13387">
    <property type="entry name" value="PROTEIN HGH1 HOMOLOG"/>
    <property type="match status" value="1"/>
</dbReference>
<dbReference type="InterPro" id="IPR007205">
    <property type="entry name" value="Protein_HGH1_N"/>
</dbReference>
<evidence type="ECO:0000313" key="7">
    <source>
        <dbReference type="Proteomes" id="UP000472372"/>
    </source>
</evidence>